<evidence type="ECO:0000313" key="16">
    <source>
        <dbReference type="Proteomes" id="UP000694420"/>
    </source>
</evidence>
<keyword evidence="7" id="KW-0862">Zinc</keyword>
<evidence type="ECO:0000256" key="7">
    <source>
        <dbReference type="ARBA" id="ARBA00022833"/>
    </source>
</evidence>
<dbReference type="Ensembl" id="ENSNPET00000000544.1">
    <property type="protein sequence ID" value="ENSNPEP00000000533.1"/>
    <property type="gene ID" value="ENSNPEG00000000464.1"/>
</dbReference>
<dbReference type="Proteomes" id="UP000694420">
    <property type="component" value="Unplaced"/>
</dbReference>
<dbReference type="GO" id="GO:0005634">
    <property type="term" value="C:nucleus"/>
    <property type="evidence" value="ECO:0007669"/>
    <property type="project" value="UniProtKB-SubCell"/>
</dbReference>
<feature type="region of interest" description="Disordered" evidence="13">
    <location>
        <begin position="1"/>
        <end position="37"/>
    </location>
</feature>
<feature type="domain" description="C2H2-type" evidence="14">
    <location>
        <begin position="139"/>
        <end position="166"/>
    </location>
</feature>
<keyword evidence="8" id="KW-0805">Transcription regulation</keyword>
<accession>A0A8C6YPP4</accession>
<dbReference type="FunFam" id="3.30.160.60:FF:001498">
    <property type="entry name" value="Zinc finger protein 404"/>
    <property type="match status" value="1"/>
</dbReference>
<evidence type="ECO:0000256" key="8">
    <source>
        <dbReference type="ARBA" id="ARBA00023015"/>
    </source>
</evidence>
<dbReference type="InterPro" id="IPR013087">
    <property type="entry name" value="Znf_C2H2_type"/>
</dbReference>
<evidence type="ECO:0000256" key="9">
    <source>
        <dbReference type="ARBA" id="ARBA00023125"/>
    </source>
</evidence>
<dbReference type="FunFam" id="3.30.160.60:FF:001134">
    <property type="entry name" value="Zinc finger protein 70"/>
    <property type="match status" value="1"/>
</dbReference>
<evidence type="ECO:0000256" key="12">
    <source>
        <dbReference type="PROSITE-ProRule" id="PRU00042"/>
    </source>
</evidence>
<keyword evidence="9" id="KW-0238">DNA-binding</keyword>
<dbReference type="Gene3D" id="3.30.160.60">
    <property type="entry name" value="Classic Zinc Finger"/>
    <property type="match status" value="5"/>
</dbReference>
<sequence length="288" mass="31965">MLPQLAEARGLNRRAASLQKPQRASCKKLPRQAGGSRKLTALTNDQKARTDDKPFKCTECGKGFKGSSTLLNHLKIHTGENAFECLECGKSFNRKANLAVHERVHRGERPYKCQECEKSFGRSSNLIAHYKTHVKKKVFSCGMCSKSFSGNSALFQHQRIHMDEKPYRCDECGNSFCLCSSFIKHQKIHLRERPSERIAGNSSQSQLQVLQEIQKQLNILLPGNDLINSNVYSLGLLLGRQAAAMASLSFPLLNPSSLLTENTRLSAPEILSTSQLAGSQFHATSTTS</sequence>
<keyword evidence="11" id="KW-0539">Nucleus</keyword>
<feature type="domain" description="C2H2-type" evidence="14">
    <location>
        <begin position="83"/>
        <end position="110"/>
    </location>
</feature>
<protein>
    <recommendedName>
        <fullName evidence="14">C2H2-type domain-containing protein</fullName>
    </recommendedName>
</protein>
<feature type="domain" description="C2H2-type" evidence="14">
    <location>
        <begin position="167"/>
        <end position="194"/>
    </location>
</feature>
<dbReference type="GO" id="GO:0003677">
    <property type="term" value="F:DNA binding"/>
    <property type="evidence" value="ECO:0007669"/>
    <property type="project" value="UniProtKB-KW"/>
</dbReference>
<evidence type="ECO:0000256" key="5">
    <source>
        <dbReference type="ARBA" id="ARBA00022737"/>
    </source>
</evidence>
<keyword evidence="4" id="KW-0479">Metal-binding</keyword>
<keyword evidence="6 12" id="KW-0863">Zinc-finger</keyword>
<feature type="domain" description="C2H2-type" evidence="14">
    <location>
        <begin position="55"/>
        <end position="82"/>
    </location>
</feature>
<keyword evidence="16" id="KW-1185">Reference proteome</keyword>
<dbReference type="SMART" id="SM00355">
    <property type="entry name" value="ZnF_C2H2"/>
    <property type="match status" value="5"/>
</dbReference>
<evidence type="ECO:0000256" key="1">
    <source>
        <dbReference type="ARBA" id="ARBA00003767"/>
    </source>
</evidence>
<dbReference type="SUPFAM" id="SSF57667">
    <property type="entry name" value="beta-beta-alpha zinc fingers"/>
    <property type="match status" value="3"/>
</dbReference>
<evidence type="ECO:0000313" key="15">
    <source>
        <dbReference type="Ensembl" id="ENSNPEP00000000533.1"/>
    </source>
</evidence>
<dbReference type="AlphaFoldDB" id="A0A8C6YPP4"/>
<evidence type="ECO:0000256" key="2">
    <source>
        <dbReference type="ARBA" id="ARBA00004123"/>
    </source>
</evidence>
<name>A0A8C6YPP4_NOTPE</name>
<keyword evidence="5" id="KW-0677">Repeat</keyword>
<evidence type="ECO:0000256" key="11">
    <source>
        <dbReference type="ARBA" id="ARBA00023242"/>
    </source>
</evidence>
<proteinExistence type="inferred from homology"/>
<dbReference type="InterPro" id="IPR036236">
    <property type="entry name" value="Znf_C2H2_sf"/>
</dbReference>
<evidence type="ECO:0000256" key="3">
    <source>
        <dbReference type="ARBA" id="ARBA00006991"/>
    </source>
</evidence>
<evidence type="ECO:0000259" key="14">
    <source>
        <dbReference type="PROSITE" id="PS50157"/>
    </source>
</evidence>
<dbReference type="FunFam" id="3.30.160.60:FF:001468">
    <property type="entry name" value="Zinc finger protein 672"/>
    <property type="match status" value="1"/>
</dbReference>
<comment type="function">
    <text evidence="1">May be involved in transcriptional regulation.</text>
</comment>
<feature type="domain" description="C2H2-type" evidence="14">
    <location>
        <begin position="111"/>
        <end position="138"/>
    </location>
</feature>
<dbReference type="FunFam" id="3.30.160.60:FF:000008">
    <property type="entry name" value="RB-associated KRAB zinc finger protein-like"/>
    <property type="match status" value="1"/>
</dbReference>
<reference evidence="15" key="2">
    <citation type="submission" date="2025-09" db="UniProtKB">
        <authorList>
            <consortium name="Ensembl"/>
        </authorList>
    </citation>
    <scope>IDENTIFICATION</scope>
</reference>
<dbReference type="FunFam" id="3.30.160.60:FF:000358">
    <property type="entry name" value="zinc finger protein 24"/>
    <property type="match status" value="1"/>
</dbReference>
<evidence type="ECO:0000256" key="6">
    <source>
        <dbReference type="ARBA" id="ARBA00022771"/>
    </source>
</evidence>
<organism evidence="15 16">
    <name type="scientific">Nothoprocta perdicaria</name>
    <name type="common">Chilean tinamou</name>
    <name type="synonym">Crypturus perdicarius</name>
    <dbReference type="NCBI Taxonomy" id="30464"/>
    <lineage>
        <taxon>Eukaryota</taxon>
        <taxon>Metazoa</taxon>
        <taxon>Chordata</taxon>
        <taxon>Craniata</taxon>
        <taxon>Vertebrata</taxon>
        <taxon>Euteleostomi</taxon>
        <taxon>Archelosauria</taxon>
        <taxon>Archosauria</taxon>
        <taxon>Dinosauria</taxon>
        <taxon>Saurischia</taxon>
        <taxon>Theropoda</taxon>
        <taxon>Coelurosauria</taxon>
        <taxon>Aves</taxon>
        <taxon>Palaeognathae</taxon>
        <taxon>Tinamiformes</taxon>
        <taxon>Tinamidae</taxon>
        <taxon>Nothoprocta</taxon>
    </lineage>
</organism>
<reference evidence="15" key="1">
    <citation type="submission" date="2025-08" db="UniProtKB">
        <authorList>
            <consortium name="Ensembl"/>
        </authorList>
    </citation>
    <scope>IDENTIFICATION</scope>
</reference>
<comment type="subcellular location">
    <subcellularLocation>
        <location evidence="2">Nucleus</location>
    </subcellularLocation>
</comment>
<evidence type="ECO:0000256" key="10">
    <source>
        <dbReference type="ARBA" id="ARBA00023163"/>
    </source>
</evidence>
<evidence type="ECO:0000256" key="4">
    <source>
        <dbReference type="ARBA" id="ARBA00022723"/>
    </source>
</evidence>
<dbReference type="Pfam" id="PF00096">
    <property type="entry name" value="zf-C2H2"/>
    <property type="match status" value="5"/>
</dbReference>
<evidence type="ECO:0000256" key="13">
    <source>
        <dbReference type="SAM" id="MobiDB-lite"/>
    </source>
</evidence>
<keyword evidence="10" id="KW-0804">Transcription</keyword>
<dbReference type="PANTHER" id="PTHR24377">
    <property type="entry name" value="IP01015P-RELATED"/>
    <property type="match status" value="1"/>
</dbReference>
<comment type="similarity">
    <text evidence="3">Belongs to the krueppel C2H2-type zinc-finger protein family.</text>
</comment>
<dbReference type="PROSITE" id="PS50157">
    <property type="entry name" value="ZINC_FINGER_C2H2_2"/>
    <property type="match status" value="5"/>
</dbReference>
<dbReference type="InterPro" id="IPR050826">
    <property type="entry name" value="Krueppel_C2H2_ZnFinger"/>
</dbReference>
<dbReference type="PROSITE" id="PS00028">
    <property type="entry name" value="ZINC_FINGER_C2H2_1"/>
    <property type="match status" value="5"/>
</dbReference>
<dbReference type="GO" id="GO:0008270">
    <property type="term" value="F:zinc ion binding"/>
    <property type="evidence" value="ECO:0007669"/>
    <property type="project" value="UniProtKB-KW"/>
</dbReference>